<dbReference type="PANTHER" id="PTHR30502">
    <property type="entry name" value="2-KETO-3-DEOXY-L-RHAMNONATE ALDOLASE"/>
    <property type="match status" value="1"/>
</dbReference>
<keyword evidence="2" id="KW-0479">Metal-binding</keyword>
<protein>
    <submittedName>
        <fullName evidence="5">HpcH/HpaI aldolase/citrate lyase family protein</fullName>
    </submittedName>
</protein>
<dbReference type="InterPro" id="IPR015813">
    <property type="entry name" value="Pyrv/PenolPyrv_kinase-like_dom"/>
</dbReference>
<sequence length="257" mass="27894">MAFILKRRLTNERTLLGTFAVLPSVDSIEILALGGFDFVVLDREHGPHSMEKLQDMVRVAQLHEMATLVRVPENSKKEILWALDSGADGVLVPMVEKASDAIKAVKAAKYTPVGERGVALVRSAQYGSQEMTSYFKESNDNTFVALQCENTTGLANLEEIVNIEGVDMIFFGPFDMSASLGIPGRTQDPKVEEVATQILKICKSAGKAAGIFATSPEEAVKRFEQGFNLVGLGIEASIYLNAVSRVVADVKSKGKKI</sequence>
<organism evidence="5 6">
    <name type="scientific">Acetomicrobium hydrogeniformans ATCC BAA-1850</name>
    <dbReference type="NCBI Taxonomy" id="592015"/>
    <lineage>
        <taxon>Bacteria</taxon>
        <taxon>Thermotogati</taxon>
        <taxon>Synergistota</taxon>
        <taxon>Synergistia</taxon>
        <taxon>Synergistales</taxon>
        <taxon>Acetomicrobiaceae</taxon>
        <taxon>Acetomicrobium</taxon>
    </lineage>
</organism>
<feature type="domain" description="HpcH/HpaI aldolase/citrate lyase" evidence="4">
    <location>
        <begin position="18"/>
        <end position="242"/>
    </location>
</feature>
<comment type="caution">
    <text evidence="5">The sequence shown here is derived from an EMBL/GenBank/DDBJ whole genome shotgun (WGS) entry which is preliminary data.</text>
</comment>
<dbReference type="InterPro" id="IPR050251">
    <property type="entry name" value="HpcH-HpaI_aldolase"/>
</dbReference>
<comment type="similarity">
    <text evidence="1">Belongs to the HpcH/HpaI aldolase family.</text>
</comment>
<dbReference type="GO" id="GO:0046872">
    <property type="term" value="F:metal ion binding"/>
    <property type="evidence" value="ECO:0007669"/>
    <property type="project" value="UniProtKB-KW"/>
</dbReference>
<dbReference type="OrthoDB" id="86160at2"/>
<evidence type="ECO:0000259" key="4">
    <source>
        <dbReference type="Pfam" id="PF03328"/>
    </source>
</evidence>
<dbReference type="Pfam" id="PF03328">
    <property type="entry name" value="HpcH_HpaI"/>
    <property type="match status" value="1"/>
</dbReference>
<evidence type="ECO:0000256" key="3">
    <source>
        <dbReference type="ARBA" id="ARBA00023239"/>
    </source>
</evidence>
<evidence type="ECO:0000313" key="5">
    <source>
        <dbReference type="EMBL" id="KRT36354.1"/>
    </source>
</evidence>
<dbReference type="InterPro" id="IPR005000">
    <property type="entry name" value="Aldolase/citrate-lyase_domain"/>
</dbReference>
<evidence type="ECO:0000313" key="6">
    <source>
        <dbReference type="Proteomes" id="UP000005273"/>
    </source>
</evidence>
<dbReference type="Gene3D" id="3.20.20.60">
    <property type="entry name" value="Phosphoenolpyruvate-binding domains"/>
    <property type="match status" value="1"/>
</dbReference>
<dbReference type="RefSeq" id="WP_057940988.1">
    <property type="nucleotide sequence ID" value="NZ_ACJX03000001.1"/>
</dbReference>
<dbReference type="GO" id="GO:0016832">
    <property type="term" value="F:aldehyde-lyase activity"/>
    <property type="evidence" value="ECO:0007669"/>
    <property type="project" value="TreeGrafter"/>
</dbReference>
<accession>A0A0T5XDK7</accession>
<keyword evidence="3 5" id="KW-0456">Lyase</keyword>
<dbReference type="AlphaFoldDB" id="A0A0T5XDK7"/>
<proteinExistence type="inferred from homology"/>
<gene>
    <name evidence="5" type="ORF">HMPREF1705_03634</name>
</gene>
<dbReference type="STRING" id="592015.HMPREF1705_03634"/>
<dbReference type="eggNOG" id="COG3836">
    <property type="taxonomic scope" value="Bacteria"/>
</dbReference>
<dbReference type="SUPFAM" id="SSF51621">
    <property type="entry name" value="Phosphoenolpyruvate/pyruvate domain"/>
    <property type="match status" value="1"/>
</dbReference>
<evidence type="ECO:0000256" key="1">
    <source>
        <dbReference type="ARBA" id="ARBA00005568"/>
    </source>
</evidence>
<dbReference type="Proteomes" id="UP000005273">
    <property type="component" value="Unassembled WGS sequence"/>
</dbReference>
<dbReference type="EMBL" id="ACJX03000001">
    <property type="protein sequence ID" value="KRT36354.1"/>
    <property type="molecule type" value="Genomic_DNA"/>
</dbReference>
<keyword evidence="6" id="KW-1185">Reference proteome</keyword>
<dbReference type="PANTHER" id="PTHR30502:SF0">
    <property type="entry name" value="PHOSPHOENOLPYRUVATE CARBOXYLASE FAMILY PROTEIN"/>
    <property type="match status" value="1"/>
</dbReference>
<name>A0A0T5XDK7_9BACT</name>
<dbReference type="GO" id="GO:0005737">
    <property type="term" value="C:cytoplasm"/>
    <property type="evidence" value="ECO:0007669"/>
    <property type="project" value="TreeGrafter"/>
</dbReference>
<dbReference type="InterPro" id="IPR040442">
    <property type="entry name" value="Pyrv_kinase-like_dom_sf"/>
</dbReference>
<reference evidence="6" key="1">
    <citation type="submission" date="2012-09" db="EMBL/GenBank/DDBJ databases">
        <authorList>
            <person name="Weinstock G."/>
            <person name="Sodergren E."/>
            <person name="Clifton S."/>
            <person name="Fulton L."/>
            <person name="Fulton B."/>
            <person name="Courtney L."/>
            <person name="Fronick C."/>
            <person name="Harrison M."/>
            <person name="Strong C."/>
            <person name="Farmer C."/>
            <person name="Delehaunty K."/>
            <person name="Markovic C."/>
            <person name="Hall O."/>
            <person name="Minx P."/>
            <person name="Tomlinson C."/>
            <person name="Mitreva M."/>
            <person name="Nelson J."/>
            <person name="Hou S."/>
            <person name="Wollam A."/>
            <person name="Pepin K.H."/>
            <person name="Johnson M."/>
            <person name="Bhonagiri V."/>
            <person name="Nash W.E."/>
            <person name="Suruliraj S."/>
            <person name="Warren W."/>
            <person name="Chinwalla A."/>
            <person name="Mardis E.R."/>
            <person name="Wilson R.K."/>
        </authorList>
    </citation>
    <scope>NUCLEOTIDE SEQUENCE [LARGE SCALE GENOMIC DNA]</scope>
    <source>
        <strain evidence="6">OS1</strain>
    </source>
</reference>
<evidence type="ECO:0000256" key="2">
    <source>
        <dbReference type="ARBA" id="ARBA00022723"/>
    </source>
</evidence>